<dbReference type="Proteomes" id="UP000298381">
    <property type="component" value="Unassembled WGS sequence"/>
</dbReference>
<keyword evidence="4" id="KW-0408">Iron</keyword>
<dbReference type="PANTHER" id="PTHR43273:SF3">
    <property type="entry name" value="ANAEROBIC SULFATASE-MATURATING ENZYME HOMOLOG ASLB-RELATED"/>
    <property type="match status" value="1"/>
</dbReference>
<dbReference type="SFLD" id="SFLDG01384">
    <property type="entry name" value="thioether_bond_formation_requi"/>
    <property type="match status" value="1"/>
</dbReference>
<evidence type="ECO:0000313" key="8">
    <source>
        <dbReference type="EMBL" id="TFZ40331.1"/>
    </source>
</evidence>
<accession>A0A4Z0D635</accession>
<dbReference type="CDD" id="cd01335">
    <property type="entry name" value="Radical_SAM"/>
    <property type="match status" value="1"/>
</dbReference>
<evidence type="ECO:0000256" key="4">
    <source>
        <dbReference type="ARBA" id="ARBA00023004"/>
    </source>
</evidence>
<dbReference type="InterPro" id="IPR058240">
    <property type="entry name" value="rSAM_sf"/>
</dbReference>
<dbReference type="InterPro" id="IPR023867">
    <property type="entry name" value="Sulphatase_maturase_rSAM"/>
</dbReference>
<keyword evidence="3" id="KW-0479">Metal-binding</keyword>
<dbReference type="GO" id="GO:0016491">
    <property type="term" value="F:oxidoreductase activity"/>
    <property type="evidence" value="ECO:0007669"/>
    <property type="project" value="InterPro"/>
</dbReference>
<keyword evidence="9" id="KW-1185">Reference proteome</keyword>
<evidence type="ECO:0000256" key="2">
    <source>
        <dbReference type="ARBA" id="ARBA00022691"/>
    </source>
</evidence>
<dbReference type="SFLD" id="SFLDG01067">
    <property type="entry name" value="SPASM/twitch_domain_containing"/>
    <property type="match status" value="1"/>
</dbReference>
<comment type="caution">
    <text evidence="8">The sequence shown here is derived from an EMBL/GenBank/DDBJ whole genome shotgun (WGS) entry which is preliminary data.</text>
</comment>
<gene>
    <name evidence="8" type="ORF">E4100_04450</name>
</gene>
<dbReference type="SFLD" id="SFLDG01072">
    <property type="entry name" value="dehydrogenase_like"/>
    <property type="match status" value="1"/>
</dbReference>
<dbReference type="InterPro" id="IPR013785">
    <property type="entry name" value="Aldolase_TIM"/>
</dbReference>
<dbReference type="SFLD" id="SFLDS00029">
    <property type="entry name" value="Radical_SAM"/>
    <property type="match status" value="1"/>
</dbReference>
<dbReference type="InterPro" id="IPR023885">
    <property type="entry name" value="4Fe4S-binding_SPASM_dom"/>
</dbReference>
<dbReference type="SFLD" id="SFLDG01386">
    <property type="entry name" value="main_SPASM_domain-containing"/>
    <property type="match status" value="1"/>
</dbReference>
<dbReference type="GO" id="GO:0046872">
    <property type="term" value="F:metal ion binding"/>
    <property type="evidence" value="ECO:0007669"/>
    <property type="project" value="UniProtKB-KW"/>
</dbReference>
<evidence type="ECO:0000313" key="9">
    <source>
        <dbReference type="Proteomes" id="UP000298381"/>
    </source>
</evidence>
<reference evidence="8 9" key="1">
    <citation type="submission" date="2019-03" db="EMBL/GenBank/DDBJ databases">
        <title>Draft genome sequence data and analysis of a Fermenting Bacterium, Soehngenia longevitae strain 1933PT, isolated from petroleum reservoir in Azerbaijan.</title>
        <authorList>
            <person name="Grouzdev D.S."/>
            <person name="Bidzhieva S.K."/>
            <person name="Sokolova D.S."/>
            <person name="Tourova T.P."/>
            <person name="Poltaraus A.B."/>
            <person name="Nazina T.N."/>
        </authorList>
    </citation>
    <scope>NUCLEOTIDE SEQUENCE [LARGE SCALE GENOMIC DNA]</scope>
    <source>
        <strain evidence="8 9">1933P</strain>
    </source>
</reference>
<keyword evidence="2" id="KW-0949">S-adenosyl-L-methionine</keyword>
<organism evidence="8 9">
    <name type="scientific">Soehngenia longivitae</name>
    <dbReference type="NCBI Taxonomy" id="2562294"/>
    <lineage>
        <taxon>Bacteria</taxon>
        <taxon>Bacillati</taxon>
        <taxon>Bacillota</taxon>
        <taxon>Tissierellia</taxon>
        <taxon>Tissierellales</taxon>
        <taxon>Tissierellaceae</taxon>
        <taxon>Soehngenia</taxon>
    </lineage>
</organism>
<dbReference type="OrthoDB" id="9763993at2"/>
<comment type="similarity">
    <text evidence="6">Belongs to the radical SAM superfamily. Anaerobic sulfatase-maturating enzyme family.</text>
</comment>
<dbReference type="InterPro" id="IPR007197">
    <property type="entry name" value="rSAM"/>
</dbReference>
<evidence type="ECO:0000259" key="7">
    <source>
        <dbReference type="PROSITE" id="PS51918"/>
    </source>
</evidence>
<proteinExistence type="inferred from homology"/>
<evidence type="ECO:0000256" key="6">
    <source>
        <dbReference type="ARBA" id="ARBA00023601"/>
    </source>
</evidence>
<dbReference type="NCBIfam" id="TIGR04085">
    <property type="entry name" value="rSAM_more_4Fe4S"/>
    <property type="match status" value="1"/>
</dbReference>
<keyword evidence="5" id="KW-0411">Iron-sulfur</keyword>
<name>A0A4Z0D635_9FIRM</name>
<dbReference type="RefSeq" id="WP_135270849.1">
    <property type="nucleotide sequence ID" value="NZ_SRIB01000005.1"/>
</dbReference>
<dbReference type="SUPFAM" id="SSF102114">
    <property type="entry name" value="Radical SAM enzymes"/>
    <property type="match status" value="1"/>
</dbReference>
<dbReference type="PANTHER" id="PTHR43273">
    <property type="entry name" value="ANAEROBIC SULFATASE-MATURATING ENZYME HOMOLOG ASLB-RELATED"/>
    <property type="match status" value="1"/>
</dbReference>
<protein>
    <submittedName>
        <fullName evidence="8">SPASM domain-containing protein</fullName>
    </submittedName>
</protein>
<dbReference type="Gene3D" id="3.20.20.70">
    <property type="entry name" value="Aldolase class I"/>
    <property type="match status" value="1"/>
</dbReference>
<dbReference type="Pfam" id="PF13186">
    <property type="entry name" value="SPASM"/>
    <property type="match status" value="1"/>
</dbReference>
<evidence type="ECO:0000256" key="5">
    <source>
        <dbReference type="ARBA" id="ARBA00023014"/>
    </source>
</evidence>
<dbReference type="PROSITE" id="PS51918">
    <property type="entry name" value="RADICAL_SAM"/>
    <property type="match status" value="1"/>
</dbReference>
<comment type="cofactor">
    <cofactor evidence="1">
        <name>[4Fe-4S] cluster</name>
        <dbReference type="ChEBI" id="CHEBI:49883"/>
    </cofactor>
</comment>
<evidence type="ECO:0000256" key="3">
    <source>
        <dbReference type="ARBA" id="ARBA00022723"/>
    </source>
</evidence>
<sequence length="368" mass="42825">MKSISLLIKPSSNLCNLNCNYCFYQDVVKHKRIITNKFMSVSTMKEIISQIHKNQKYLSEVNIVFQGGEPTLIGKNFYESFISSMKSKELNNLKINYSIQTNGILIDEKWCEFFAENNFLVGLSWDCLEDIHNLYRTDHNGLPTYDKIKHTKKLFDSYNVNYNVISVLTNDLASRAKEVYDFIKNEDIKFIQFIPCINGLGNNPVTSPALTPKNFSKFYNELFQMWSRALDPNDYISIGFFDNLISYLDKGIVSFCGIDGNCHFQYVIEANGDVYPCDFYAVDQYLCGNINNLDLLDFPFTKNANKFISDRSSISNFCIDCKYFNYCKGGCKRLKYNMYLNETETYCGFKDFLEKHEKQLLKISNRFK</sequence>
<dbReference type="EMBL" id="SRIB01000005">
    <property type="protein sequence ID" value="TFZ40331.1"/>
    <property type="molecule type" value="Genomic_DNA"/>
</dbReference>
<dbReference type="AlphaFoldDB" id="A0A4Z0D635"/>
<feature type="domain" description="Radical SAM core" evidence="7">
    <location>
        <begin position="1"/>
        <end position="233"/>
    </location>
</feature>
<evidence type="ECO:0000256" key="1">
    <source>
        <dbReference type="ARBA" id="ARBA00001966"/>
    </source>
</evidence>
<dbReference type="GO" id="GO:0051536">
    <property type="term" value="F:iron-sulfur cluster binding"/>
    <property type="evidence" value="ECO:0007669"/>
    <property type="project" value="UniProtKB-KW"/>
</dbReference>
<dbReference type="Pfam" id="PF04055">
    <property type="entry name" value="Radical_SAM"/>
    <property type="match status" value="1"/>
</dbReference>